<evidence type="ECO:0000313" key="2">
    <source>
        <dbReference type="Proteomes" id="UP001148629"/>
    </source>
</evidence>
<reference evidence="1" key="1">
    <citation type="submission" date="2022-08" db="EMBL/GenBank/DDBJ databases">
        <title>Genome Sequence of Fusarium decemcellulare.</title>
        <authorList>
            <person name="Buettner E."/>
        </authorList>
    </citation>
    <scope>NUCLEOTIDE SEQUENCE</scope>
    <source>
        <strain evidence="1">Babe19</strain>
    </source>
</reference>
<sequence length="494" mass="57417">MDPFSRIPPEIRLQIILQLRSRGDVSRLTCASRLMLDQFRESRSYINRFLIHLDFEGDDDLIQDAMAILTFPPITWTVYMGAPSVVTDHVSLWAGHQLPNPFAQNDPDMRDAFEKLYNQLRMFIQDYITKATATFPPRAYLCLRDMSSSRETWTFRSQPVSDIRKFILSDLEDLEMKRLLRAFIRYELIIRLLKGRGRKRLNEAGWKLKKYLSLDFPYWETEAIRSVGEYIETLYAAMFAQCGESWLPTPDQVGNSCLSQGLLFPDNMRVNPELYAKDLASLLRTDGLEVRLDQVTLYSMLSVCGLDLVVNFIALAAAGSTGRCHLKEWFKCFLGSTRYCFWRDQTPFYSQKDLRNTEHIQDPVAPGLGSHLHAHLLSKYPVLPQIYRQRAWAFLDDDRLFPQHSTPRHLPEEDELQPGSEKMDPDWFFNPAAVRAQRRSQKWQDENDHEGSRVQMNAHLKETRDEPGMIITTAQIIPRFFDKPGGYYLPICPQ</sequence>
<gene>
    <name evidence="1" type="ORF">NM208_g4485</name>
</gene>
<dbReference type="Proteomes" id="UP001148629">
    <property type="component" value="Unassembled WGS sequence"/>
</dbReference>
<accession>A0ACC1SKI4</accession>
<protein>
    <submittedName>
        <fullName evidence="1">Uncharacterized protein</fullName>
    </submittedName>
</protein>
<organism evidence="1 2">
    <name type="scientific">Fusarium decemcellulare</name>
    <dbReference type="NCBI Taxonomy" id="57161"/>
    <lineage>
        <taxon>Eukaryota</taxon>
        <taxon>Fungi</taxon>
        <taxon>Dikarya</taxon>
        <taxon>Ascomycota</taxon>
        <taxon>Pezizomycotina</taxon>
        <taxon>Sordariomycetes</taxon>
        <taxon>Hypocreomycetidae</taxon>
        <taxon>Hypocreales</taxon>
        <taxon>Nectriaceae</taxon>
        <taxon>Fusarium</taxon>
        <taxon>Fusarium decemcellulare species complex</taxon>
    </lineage>
</organism>
<comment type="caution">
    <text evidence="1">The sequence shown here is derived from an EMBL/GenBank/DDBJ whole genome shotgun (WGS) entry which is preliminary data.</text>
</comment>
<dbReference type="EMBL" id="JANRMS010000337">
    <property type="protein sequence ID" value="KAJ3541692.1"/>
    <property type="molecule type" value="Genomic_DNA"/>
</dbReference>
<evidence type="ECO:0000313" key="1">
    <source>
        <dbReference type="EMBL" id="KAJ3541692.1"/>
    </source>
</evidence>
<name>A0ACC1SKI4_9HYPO</name>
<keyword evidence="2" id="KW-1185">Reference proteome</keyword>
<proteinExistence type="predicted"/>